<reference evidence="4 5" key="1">
    <citation type="submission" date="2021-01" db="EMBL/GenBank/DDBJ databases">
        <title>Entomomonas sp. F2A isolated from a house cricket (Acheta domesticus).</title>
        <authorList>
            <person name="Spergser J."/>
            <person name="Busse H.-J."/>
        </authorList>
    </citation>
    <scope>NUCLEOTIDE SEQUENCE [LARGE SCALE GENOMIC DNA]</scope>
    <source>
        <strain evidence="4 5">F2A</strain>
    </source>
</reference>
<dbReference type="Gene3D" id="3.40.50.300">
    <property type="entry name" value="P-loop containing nucleotide triphosphate hydrolases"/>
    <property type="match status" value="2"/>
</dbReference>
<evidence type="ECO:0000259" key="2">
    <source>
        <dbReference type="PROSITE" id="PS51192"/>
    </source>
</evidence>
<dbReference type="NCBIfam" id="NF008521">
    <property type="entry name" value="PRK11448.1"/>
    <property type="match status" value="1"/>
</dbReference>
<evidence type="ECO:0000256" key="1">
    <source>
        <dbReference type="SAM" id="Coils"/>
    </source>
</evidence>
<dbReference type="GO" id="GO:0005524">
    <property type="term" value="F:ATP binding"/>
    <property type="evidence" value="ECO:0007669"/>
    <property type="project" value="InterPro"/>
</dbReference>
<keyword evidence="4" id="KW-0378">Hydrolase</keyword>
<dbReference type="GO" id="GO:0005829">
    <property type="term" value="C:cytosol"/>
    <property type="evidence" value="ECO:0007669"/>
    <property type="project" value="TreeGrafter"/>
</dbReference>
<dbReference type="SUPFAM" id="SSF52540">
    <property type="entry name" value="P-loop containing nucleoside triphosphate hydrolases"/>
    <property type="match status" value="1"/>
</dbReference>
<dbReference type="Gene3D" id="3.90.1570.30">
    <property type="match status" value="1"/>
</dbReference>
<dbReference type="GO" id="GO:0003677">
    <property type="term" value="F:DNA binding"/>
    <property type="evidence" value="ECO:0007669"/>
    <property type="project" value="InterPro"/>
</dbReference>
<dbReference type="EMBL" id="CP067393">
    <property type="protein sequence ID" value="QQP85831.1"/>
    <property type="molecule type" value="Genomic_DNA"/>
</dbReference>
<keyword evidence="4" id="KW-0255">Endonuclease</keyword>
<evidence type="ECO:0000259" key="3">
    <source>
        <dbReference type="PROSITE" id="PS51194"/>
    </source>
</evidence>
<dbReference type="GO" id="GO:0006304">
    <property type="term" value="P:DNA modification"/>
    <property type="evidence" value="ECO:0007669"/>
    <property type="project" value="InterPro"/>
</dbReference>
<dbReference type="PROSITE" id="PS51194">
    <property type="entry name" value="HELICASE_CTER"/>
    <property type="match status" value="1"/>
</dbReference>
<name>A0A974NFS5_9GAMM</name>
<dbReference type="InterPro" id="IPR025285">
    <property type="entry name" value="DUF4145"/>
</dbReference>
<dbReference type="Pfam" id="PF08463">
    <property type="entry name" value="EcoEI_R_C"/>
    <property type="match status" value="1"/>
</dbReference>
<dbReference type="InterPro" id="IPR014001">
    <property type="entry name" value="Helicase_ATP-bd"/>
</dbReference>
<dbReference type="InterPro" id="IPR013670">
    <property type="entry name" value="EcoEI_R_C_dom"/>
</dbReference>
<dbReference type="Pfam" id="PF13643">
    <property type="entry name" value="DUF4145"/>
    <property type="match status" value="1"/>
</dbReference>
<sequence>MTIFTSNFDFLKEYDHIFFELAHTAEQVFASDPNTTLIKLRQLGEAFAKDIAARCGIYFDDTTPQVDLIHQIDRELRLDPTIRNLFHTIRVEGNKATHEFKTEHKEALNGLKMARSLAVWYHQSFGKEGSKFNPGSFIAPPDPSQKLRELQNQINQLRASNEKLEDNQQLVNLLKKEKQEYALLAEQMDKEARTLAAQVKQQEQALQKQRESFETHIKLLQLELVERNKSNPQQAVRQQQIISHQIKEANQQVFLTEELARLIIDQQLVEAGWQADSLELTWDNGIRPEADKNKAIAGYPIFYQGNAAYADYILFCGLTPIAVIEAKCENINVADKIRQAESYAKGFQIEPLMQAPWLLAQHNQPWTSNDNTPYIIPFVYSSNGRPYNAQLEEKSGTWFRDLRTTNNLAQALQHFHTPQGLLTKLSHNINAAEQALQQEKFAQLYLRGYQQAAIQAVENALLQNQRNCLIAMATGTGKTIVINALIYRFLKTKRFKRILILVDHAALGLQTTDILTNTLDEQYQTLAKLYHLTELSKHIDNLTNHLQLATVQSMVKSIFASDTAPSIDSFDCIIIDEAHSGYMLEQEMIEGELATRDAQQYIKEYQQLINYFDAVKIGLTATPVKHTTDIFGKSVYSYSYREAVADDYLIDYEPPILYQTELTQHGIHFNKGYNIDIINAQTGNIESTELADELSFDSESFNRLVINKSFNEIICEQLVQELNPFAKEKTLIFCASDLHADMVKNLLDKAFSKLYQQSYDQTAVAKITIGSYNPKQLITAFKTERYPNIAITVDLLATAIEVPQICNLVFLRHVKSRILFEQMLGRANRRCDEIGKTVFRIYDPLGICQFLQEVTTMQPLQKTDTPLINLLEQFTDNKFLKDALNTPSNLPNKTQADVLLDQICQKIMRILRKANYQAEHDNVIKEKLNETSNTWGIAPYKLNNYLQQIGAKKAADFFKTRKSFLKELREIKQLLAGNHYQIISEQADKFINRKQLYGQYNNPKDFLDSFTTFIQEQIKHVKTLNKTLVKPNNITKAELKEIRLLLDNAGYSETNLQTAWRNQYHQIIDAGLIGYIRHAAIAEPLIPFENRVEQTLQKAQALYNWTPIQRQWLNRLAEHLIFKEVLDRKSINKRINQAYGSSIEKLDQLLNGQLNEVLNTLKKLWPENTPLLEQEQQNTTVIPETNTNPTSNSSSLITPPKIEQKMLETKSLLGFIKQFLKFK</sequence>
<proteinExistence type="predicted"/>
<dbReference type="Pfam" id="PF04851">
    <property type="entry name" value="ResIII"/>
    <property type="match status" value="1"/>
</dbReference>
<dbReference type="RefSeq" id="WP_201092922.1">
    <property type="nucleotide sequence ID" value="NZ_CP067393.1"/>
</dbReference>
<accession>A0A974NFS5</accession>
<evidence type="ECO:0000313" key="4">
    <source>
        <dbReference type="EMBL" id="QQP85831.1"/>
    </source>
</evidence>
<dbReference type="KEGG" id="eaz:JHT90_00775"/>
<dbReference type="InterPro" id="IPR050742">
    <property type="entry name" value="Helicase_Restrict-Modif_Enz"/>
</dbReference>
<dbReference type="PROSITE" id="PS51192">
    <property type="entry name" value="HELICASE_ATP_BIND_1"/>
    <property type="match status" value="1"/>
</dbReference>
<dbReference type="InterPro" id="IPR027417">
    <property type="entry name" value="P-loop_NTPase"/>
</dbReference>
<dbReference type="GO" id="GO:0009035">
    <property type="term" value="F:type I site-specific deoxyribonuclease activity"/>
    <property type="evidence" value="ECO:0007669"/>
    <property type="project" value="UniProtKB-EC"/>
</dbReference>
<feature type="domain" description="Helicase C-terminal" evidence="3">
    <location>
        <begin position="717"/>
        <end position="871"/>
    </location>
</feature>
<dbReference type="EC" id="3.1.21.3" evidence="4"/>
<dbReference type="PANTHER" id="PTHR47396">
    <property type="entry name" value="TYPE I RESTRICTION ENZYME ECOKI R PROTEIN"/>
    <property type="match status" value="1"/>
</dbReference>
<keyword evidence="4" id="KW-0540">Nuclease</keyword>
<dbReference type="InterPro" id="IPR001650">
    <property type="entry name" value="Helicase_C-like"/>
</dbReference>
<organism evidence="4 5">
    <name type="scientific">Entomomonas asaccharolytica</name>
    <dbReference type="NCBI Taxonomy" id="2785331"/>
    <lineage>
        <taxon>Bacteria</taxon>
        <taxon>Pseudomonadati</taxon>
        <taxon>Pseudomonadota</taxon>
        <taxon>Gammaproteobacteria</taxon>
        <taxon>Pseudomonadales</taxon>
        <taxon>Pseudomonadaceae</taxon>
        <taxon>Entomomonas</taxon>
    </lineage>
</organism>
<dbReference type="AlphaFoldDB" id="A0A974NFS5"/>
<feature type="coiled-coil region" evidence="1">
    <location>
        <begin position="147"/>
        <end position="223"/>
    </location>
</feature>
<keyword evidence="5" id="KW-1185">Reference proteome</keyword>
<dbReference type="PANTHER" id="PTHR47396:SF1">
    <property type="entry name" value="ATP-DEPENDENT HELICASE IRC3-RELATED"/>
    <property type="match status" value="1"/>
</dbReference>
<gene>
    <name evidence="4" type="primary">hsdR</name>
    <name evidence="4" type="ORF">JHT90_00775</name>
</gene>
<dbReference type="CDD" id="cd18799">
    <property type="entry name" value="SF2_C_EcoAI-like"/>
    <property type="match status" value="1"/>
</dbReference>
<feature type="domain" description="Helicase ATP-binding" evidence="2">
    <location>
        <begin position="459"/>
        <end position="641"/>
    </location>
</feature>
<dbReference type="InterPro" id="IPR006935">
    <property type="entry name" value="Helicase/UvrB_N"/>
</dbReference>
<dbReference type="Proteomes" id="UP000595278">
    <property type="component" value="Chromosome"/>
</dbReference>
<keyword evidence="1" id="KW-0175">Coiled coil</keyword>
<evidence type="ECO:0000313" key="5">
    <source>
        <dbReference type="Proteomes" id="UP000595278"/>
    </source>
</evidence>
<dbReference type="SMART" id="SM00487">
    <property type="entry name" value="DEXDc"/>
    <property type="match status" value="1"/>
</dbReference>
<protein>
    <submittedName>
        <fullName evidence="4">Type I restriction-modification system endonuclease</fullName>
        <ecNumber evidence="4">3.1.21.3</ecNumber>
    </submittedName>
</protein>